<dbReference type="PANTHER" id="PTHR33199">
    <property type="entry name" value="MACPF DOMAIN-CONTAINING PROTEIN CAD1"/>
    <property type="match status" value="1"/>
</dbReference>
<organism evidence="1 2">
    <name type="scientific">Populus alba x Populus x berolinensis</name>
    <dbReference type="NCBI Taxonomy" id="444605"/>
    <lineage>
        <taxon>Eukaryota</taxon>
        <taxon>Viridiplantae</taxon>
        <taxon>Streptophyta</taxon>
        <taxon>Embryophyta</taxon>
        <taxon>Tracheophyta</taxon>
        <taxon>Spermatophyta</taxon>
        <taxon>Magnoliopsida</taxon>
        <taxon>eudicotyledons</taxon>
        <taxon>Gunneridae</taxon>
        <taxon>Pentapetalae</taxon>
        <taxon>rosids</taxon>
        <taxon>fabids</taxon>
        <taxon>Malpighiales</taxon>
        <taxon>Salicaceae</taxon>
        <taxon>Saliceae</taxon>
        <taxon>Populus</taxon>
    </lineage>
</organism>
<dbReference type="EMBL" id="JAQIZT010000002">
    <property type="protein sequence ID" value="KAJ7008699.1"/>
    <property type="molecule type" value="Genomic_DNA"/>
</dbReference>
<reference evidence="1" key="1">
    <citation type="journal article" date="2023" name="Mol. Ecol. Resour.">
        <title>Chromosome-level genome assembly of a triploid poplar Populus alba 'Berolinensis'.</title>
        <authorList>
            <person name="Chen S."/>
            <person name="Yu Y."/>
            <person name="Wang X."/>
            <person name="Wang S."/>
            <person name="Zhang T."/>
            <person name="Zhou Y."/>
            <person name="He R."/>
            <person name="Meng N."/>
            <person name="Wang Y."/>
            <person name="Liu W."/>
            <person name="Liu Z."/>
            <person name="Liu J."/>
            <person name="Guo Q."/>
            <person name="Huang H."/>
            <person name="Sederoff R.R."/>
            <person name="Wang G."/>
            <person name="Qu G."/>
            <person name="Chen S."/>
        </authorList>
    </citation>
    <scope>NUCLEOTIDE SEQUENCE</scope>
    <source>
        <strain evidence="1">SC-2020</strain>
    </source>
</reference>
<dbReference type="GO" id="GO:0009626">
    <property type="term" value="P:plant-type hypersensitive response"/>
    <property type="evidence" value="ECO:0007669"/>
    <property type="project" value="TreeGrafter"/>
</dbReference>
<sequence>MEYWTQKPVEVRAIEALGKGFDLSSDFRLKYAKGMSSNNERLVLLDETNKRDVVFPGGLTISNVSEDIRCDKGDRTRYKSDVLEFNQSVN</sequence>
<name>A0AAD6RGS8_9ROSI</name>
<proteinExistence type="predicted"/>
<accession>A0AAD6RGS8</accession>
<dbReference type="InterPro" id="IPR044663">
    <property type="entry name" value="CAD1/NSL1-like"/>
</dbReference>
<protein>
    <submittedName>
        <fullName evidence="1">Uncharacterized protein</fullName>
    </submittedName>
</protein>
<evidence type="ECO:0000313" key="1">
    <source>
        <dbReference type="EMBL" id="KAJ7008699.1"/>
    </source>
</evidence>
<evidence type="ECO:0000313" key="2">
    <source>
        <dbReference type="Proteomes" id="UP001164929"/>
    </source>
</evidence>
<gene>
    <name evidence="1" type="ORF">NC653_007381</name>
</gene>
<dbReference type="PANTHER" id="PTHR33199:SF2">
    <property type="entry name" value="OS02G0475300 PROTEIN"/>
    <property type="match status" value="1"/>
</dbReference>
<dbReference type="AlphaFoldDB" id="A0AAD6RGS8"/>
<dbReference type="GO" id="GO:2000031">
    <property type="term" value="P:regulation of salicylic acid mediated signaling pathway"/>
    <property type="evidence" value="ECO:0007669"/>
    <property type="project" value="InterPro"/>
</dbReference>
<comment type="caution">
    <text evidence="1">The sequence shown here is derived from an EMBL/GenBank/DDBJ whole genome shotgun (WGS) entry which is preliminary data.</text>
</comment>
<dbReference type="GO" id="GO:0005886">
    <property type="term" value="C:plasma membrane"/>
    <property type="evidence" value="ECO:0007669"/>
    <property type="project" value="TreeGrafter"/>
</dbReference>
<keyword evidence="2" id="KW-1185">Reference proteome</keyword>
<dbReference type="Proteomes" id="UP001164929">
    <property type="component" value="Chromosome 2"/>
</dbReference>